<reference evidence="2" key="1">
    <citation type="submission" date="2018-06" db="EMBL/GenBank/DDBJ databases">
        <authorList>
            <person name="Guldener U."/>
        </authorList>
    </citation>
    <scope>NUCLEOTIDE SEQUENCE [LARGE SCALE GENOMIC DNA]</scope>
    <source>
        <strain evidence="2">UTAD17</strain>
    </source>
</reference>
<dbReference type="InterPro" id="IPR039870">
    <property type="entry name" value="Coa4-like"/>
</dbReference>
<protein>
    <submittedName>
        <fullName evidence="1">Probable Cytochrome oxidase assembly factor 4</fullName>
    </submittedName>
</protein>
<dbReference type="AlphaFoldDB" id="A0A376B3L5"/>
<evidence type="ECO:0000313" key="2">
    <source>
        <dbReference type="Proteomes" id="UP000262825"/>
    </source>
</evidence>
<proteinExistence type="predicted"/>
<organism evidence="1 2">
    <name type="scientific">Saccharomycodes ludwigii</name>
    <dbReference type="NCBI Taxonomy" id="36035"/>
    <lineage>
        <taxon>Eukaryota</taxon>
        <taxon>Fungi</taxon>
        <taxon>Dikarya</taxon>
        <taxon>Ascomycota</taxon>
        <taxon>Saccharomycotina</taxon>
        <taxon>Saccharomycetes</taxon>
        <taxon>Saccharomycodales</taxon>
        <taxon>Saccharomycodaceae</taxon>
        <taxon>Saccharomycodes</taxon>
    </lineage>
</organism>
<dbReference type="EMBL" id="UFAJ01000114">
    <property type="protein sequence ID" value="SSD59257.1"/>
    <property type="molecule type" value="Genomic_DNA"/>
</dbReference>
<dbReference type="GO" id="GO:0005758">
    <property type="term" value="C:mitochondrial intermembrane space"/>
    <property type="evidence" value="ECO:0007669"/>
    <property type="project" value="InterPro"/>
</dbReference>
<dbReference type="PROSITE" id="PS51808">
    <property type="entry name" value="CHCH"/>
    <property type="match status" value="1"/>
</dbReference>
<dbReference type="VEuPathDB" id="FungiDB:SCODWIG_01018"/>
<name>A0A376B3L5_9ASCO</name>
<keyword evidence="2" id="KW-1185">Reference proteome</keyword>
<dbReference type="PANTHER" id="PTHR13639:SF2">
    <property type="entry name" value="CYTOCHROME C OXIDASE ASSEMBLY FACTOR 4 HOMOLOG, MITOCHONDRIAL"/>
    <property type="match status" value="1"/>
</dbReference>
<gene>
    <name evidence="1" type="ORF">SCODWIG_01018</name>
</gene>
<evidence type="ECO:0000313" key="1">
    <source>
        <dbReference type="EMBL" id="SSD59257.1"/>
    </source>
</evidence>
<accession>A0A376B3L5</accession>
<sequence length="92" mass="10953">MSDSQYYKQASEIYQDLREDAEQDADNIEVWDKRIDNTGCYVENMALQLCHAETNDWRQCLNEMKLFKDCWESHGNRERIGTVDKNQTDIKN</sequence>
<dbReference type="GO" id="GO:0033617">
    <property type="term" value="P:mitochondrial respiratory chain complex IV assembly"/>
    <property type="evidence" value="ECO:0007669"/>
    <property type="project" value="InterPro"/>
</dbReference>
<dbReference type="OrthoDB" id="5586401at2759"/>
<dbReference type="Proteomes" id="UP000262825">
    <property type="component" value="Unassembled WGS sequence"/>
</dbReference>
<dbReference type="PANTHER" id="PTHR13639">
    <property type="entry name" value="CYTOCHROME C OXIDASE ASSEMBLY FACTOR 4 HOMOLOG, MITOCHONDRIAL"/>
    <property type="match status" value="1"/>
</dbReference>